<dbReference type="CDD" id="cd06550">
    <property type="entry name" value="TM_ABC_iron-siderophores_like"/>
    <property type="match status" value="1"/>
</dbReference>
<gene>
    <name evidence="9" type="ORF">ACFFQA_26695</name>
</gene>
<feature type="transmembrane region" description="Helical" evidence="8">
    <location>
        <begin position="135"/>
        <end position="157"/>
    </location>
</feature>
<dbReference type="PANTHER" id="PTHR30472">
    <property type="entry name" value="FERRIC ENTEROBACTIN TRANSPORT SYSTEM PERMEASE PROTEIN"/>
    <property type="match status" value="1"/>
</dbReference>
<feature type="transmembrane region" description="Helical" evidence="8">
    <location>
        <begin position="84"/>
        <end position="102"/>
    </location>
</feature>
<evidence type="ECO:0000313" key="10">
    <source>
        <dbReference type="Proteomes" id="UP001589693"/>
    </source>
</evidence>
<dbReference type="PANTHER" id="PTHR30472:SF24">
    <property type="entry name" value="FERRIC ENTEROBACTIN TRANSPORT SYSTEM PERMEASE PROTEIN FEPG"/>
    <property type="match status" value="1"/>
</dbReference>
<proteinExistence type="inferred from homology"/>
<feature type="transmembrane region" description="Helical" evidence="8">
    <location>
        <begin position="287"/>
        <end position="308"/>
    </location>
</feature>
<feature type="transmembrane region" description="Helical" evidence="8">
    <location>
        <begin position="177"/>
        <end position="199"/>
    </location>
</feature>
<evidence type="ECO:0000256" key="4">
    <source>
        <dbReference type="ARBA" id="ARBA00022475"/>
    </source>
</evidence>
<dbReference type="InterPro" id="IPR000522">
    <property type="entry name" value="ABC_transptr_permease_BtuC"/>
</dbReference>
<keyword evidence="7 8" id="KW-0472">Membrane</keyword>
<evidence type="ECO:0000256" key="8">
    <source>
        <dbReference type="SAM" id="Phobius"/>
    </source>
</evidence>
<evidence type="ECO:0000256" key="3">
    <source>
        <dbReference type="ARBA" id="ARBA00022448"/>
    </source>
</evidence>
<feature type="transmembrane region" description="Helical" evidence="8">
    <location>
        <begin position="54"/>
        <end position="72"/>
    </location>
</feature>
<evidence type="ECO:0000313" key="9">
    <source>
        <dbReference type="EMBL" id="MFB9907537.1"/>
    </source>
</evidence>
<sequence length="309" mass="30818">MRTVLLLGTVVVLVLSLALGDYPIPVGEVLAVLTGSPGTGRASYVIMNLRLPRAVGAVLIGACFGLSGAVFQRVARNPLASPDILGVNAGAALAAVLVIVVLSGGPSLVAVGALVGAVVTAVVVYRLGHRSGYKLVLMGIGVTALLTALTSWVLTTAELYSGQLAALWLTGTLAGRSWAHVVPVAVAVAVLFPLVLALARSSRVLELGDEVAAGLGVRPGPARAGLLTAGVALAAVATAAAGPIAFIALVAPQIVRRLGGGLAESAACGALLLSLADLVGRRVFAPVELPVGVLTALLGAPVLVYLLVK</sequence>
<name>A0ABV6A303_9PSEU</name>
<comment type="caution">
    <text evidence="9">The sequence shown here is derived from an EMBL/GenBank/DDBJ whole genome shotgun (WGS) entry which is preliminary data.</text>
</comment>
<organism evidence="9 10">
    <name type="scientific">Allokutzneria oryzae</name>
    <dbReference type="NCBI Taxonomy" id="1378989"/>
    <lineage>
        <taxon>Bacteria</taxon>
        <taxon>Bacillati</taxon>
        <taxon>Actinomycetota</taxon>
        <taxon>Actinomycetes</taxon>
        <taxon>Pseudonocardiales</taxon>
        <taxon>Pseudonocardiaceae</taxon>
        <taxon>Allokutzneria</taxon>
    </lineage>
</organism>
<accession>A0ABV6A303</accession>
<keyword evidence="5 8" id="KW-0812">Transmembrane</keyword>
<keyword evidence="6 8" id="KW-1133">Transmembrane helix</keyword>
<reference evidence="9 10" key="1">
    <citation type="submission" date="2024-09" db="EMBL/GenBank/DDBJ databases">
        <authorList>
            <person name="Sun Q."/>
            <person name="Mori K."/>
        </authorList>
    </citation>
    <scope>NUCLEOTIDE SEQUENCE [LARGE SCALE GENOMIC DNA]</scope>
    <source>
        <strain evidence="9 10">TBRC 7907</strain>
    </source>
</reference>
<evidence type="ECO:0000256" key="5">
    <source>
        <dbReference type="ARBA" id="ARBA00022692"/>
    </source>
</evidence>
<dbReference type="RefSeq" id="WP_377857881.1">
    <property type="nucleotide sequence ID" value="NZ_JBHLZU010000021.1"/>
</dbReference>
<protein>
    <submittedName>
        <fullName evidence="9">FecCD family ABC transporter permease</fullName>
    </submittedName>
</protein>
<keyword evidence="3" id="KW-0813">Transport</keyword>
<evidence type="ECO:0000256" key="7">
    <source>
        <dbReference type="ARBA" id="ARBA00023136"/>
    </source>
</evidence>
<comment type="subcellular location">
    <subcellularLocation>
        <location evidence="1">Cell membrane</location>
        <topology evidence="1">Multi-pass membrane protein</topology>
    </subcellularLocation>
</comment>
<dbReference type="SUPFAM" id="SSF81345">
    <property type="entry name" value="ABC transporter involved in vitamin B12 uptake, BtuC"/>
    <property type="match status" value="1"/>
</dbReference>
<evidence type="ECO:0000256" key="6">
    <source>
        <dbReference type="ARBA" id="ARBA00022989"/>
    </source>
</evidence>
<dbReference type="Proteomes" id="UP001589693">
    <property type="component" value="Unassembled WGS sequence"/>
</dbReference>
<keyword evidence="4" id="KW-1003">Cell membrane</keyword>
<comment type="similarity">
    <text evidence="2">Belongs to the binding-protein-dependent transport system permease family. FecCD subfamily.</text>
</comment>
<evidence type="ECO:0000256" key="1">
    <source>
        <dbReference type="ARBA" id="ARBA00004651"/>
    </source>
</evidence>
<dbReference type="EMBL" id="JBHLZU010000021">
    <property type="protein sequence ID" value="MFB9907537.1"/>
    <property type="molecule type" value="Genomic_DNA"/>
</dbReference>
<keyword evidence="10" id="KW-1185">Reference proteome</keyword>
<evidence type="ECO:0000256" key="2">
    <source>
        <dbReference type="ARBA" id="ARBA00007935"/>
    </source>
</evidence>
<dbReference type="Gene3D" id="1.10.3470.10">
    <property type="entry name" value="ABC transporter involved in vitamin B12 uptake, BtuC"/>
    <property type="match status" value="1"/>
</dbReference>
<feature type="transmembrane region" description="Helical" evidence="8">
    <location>
        <begin position="226"/>
        <end position="250"/>
    </location>
</feature>
<dbReference type="Pfam" id="PF01032">
    <property type="entry name" value="FecCD"/>
    <property type="match status" value="1"/>
</dbReference>
<feature type="transmembrane region" description="Helical" evidence="8">
    <location>
        <begin position="108"/>
        <end position="128"/>
    </location>
</feature>
<dbReference type="InterPro" id="IPR037294">
    <property type="entry name" value="ABC_BtuC-like"/>
</dbReference>